<dbReference type="Gene3D" id="3.40.1710.10">
    <property type="entry name" value="abc type-2 transporter like domain"/>
    <property type="match status" value="1"/>
</dbReference>
<evidence type="ECO:0000256" key="6">
    <source>
        <dbReference type="ARBA" id="ARBA00022989"/>
    </source>
</evidence>
<proteinExistence type="inferred from homology"/>
<organism evidence="10 11">
    <name type="scientific">Thermanaeromonas toyohensis ToBE</name>
    <dbReference type="NCBI Taxonomy" id="698762"/>
    <lineage>
        <taxon>Bacteria</taxon>
        <taxon>Bacillati</taxon>
        <taxon>Bacillota</taxon>
        <taxon>Clostridia</taxon>
        <taxon>Neomoorellales</taxon>
        <taxon>Neomoorellaceae</taxon>
        <taxon>Thermanaeromonas</taxon>
    </lineage>
</organism>
<keyword evidence="3" id="KW-0813">Transport</keyword>
<protein>
    <submittedName>
        <fullName evidence="10">ABC-2 type transport system permease protein</fullName>
    </submittedName>
</protein>
<dbReference type="PANTHER" id="PTHR30294:SF29">
    <property type="entry name" value="MULTIDRUG ABC TRANSPORTER PERMEASE YBHS-RELATED"/>
    <property type="match status" value="1"/>
</dbReference>
<evidence type="ECO:0000259" key="9">
    <source>
        <dbReference type="PROSITE" id="PS51012"/>
    </source>
</evidence>
<reference evidence="10 11" key="1">
    <citation type="submission" date="2017-04" db="EMBL/GenBank/DDBJ databases">
        <authorList>
            <person name="Afonso C.L."/>
            <person name="Miller P.J."/>
            <person name="Scott M.A."/>
            <person name="Spackman E."/>
            <person name="Goraichik I."/>
            <person name="Dimitrov K.M."/>
            <person name="Suarez D.L."/>
            <person name="Swayne D.E."/>
        </authorList>
    </citation>
    <scope>NUCLEOTIDE SEQUENCE [LARGE SCALE GENOMIC DNA]</scope>
    <source>
        <strain evidence="10 11">ToBE</strain>
    </source>
</reference>
<feature type="transmembrane region" description="Helical" evidence="8">
    <location>
        <begin position="21"/>
        <end position="41"/>
    </location>
</feature>
<feature type="transmembrane region" description="Helical" evidence="8">
    <location>
        <begin position="269"/>
        <end position="288"/>
    </location>
</feature>
<evidence type="ECO:0000256" key="8">
    <source>
        <dbReference type="SAM" id="Phobius"/>
    </source>
</evidence>
<accession>A0A1W1V9B1</accession>
<name>A0A1W1V9B1_9FIRM</name>
<dbReference type="PROSITE" id="PS51012">
    <property type="entry name" value="ABC_TM2"/>
    <property type="match status" value="1"/>
</dbReference>
<feature type="transmembrane region" description="Helical" evidence="8">
    <location>
        <begin position="228"/>
        <end position="257"/>
    </location>
</feature>
<evidence type="ECO:0000256" key="5">
    <source>
        <dbReference type="ARBA" id="ARBA00022692"/>
    </source>
</evidence>
<dbReference type="RefSeq" id="WP_084663223.1">
    <property type="nucleotide sequence ID" value="NZ_LT838272.1"/>
</dbReference>
<keyword evidence="5 8" id="KW-0812">Transmembrane</keyword>
<evidence type="ECO:0000313" key="11">
    <source>
        <dbReference type="Proteomes" id="UP000192569"/>
    </source>
</evidence>
<keyword evidence="6 8" id="KW-1133">Transmembrane helix</keyword>
<evidence type="ECO:0000256" key="1">
    <source>
        <dbReference type="ARBA" id="ARBA00004651"/>
    </source>
</evidence>
<evidence type="ECO:0000313" key="10">
    <source>
        <dbReference type="EMBL" id="SMB89908.1"/>
    </source>
</evidence>
<dbReference type="InterPro" id="IPR047817">
    <property type="entry name" value="ABC2_TM_bact-type"/>
</dbReference>
<dbReference type="OrthoDB" id="9776218at2"/>
<comment type="similarity">
    <text evidence="2">Belongs to the ABC-2 integral membrane protein family.</text>
</comment>
<comment type="subcellular location">
    <subcellularLocation>
        <location evidence="1">Cell membrane</location>
        <topology evidence="1">Multi-pass membrane protein</topology>
    </subcellularLocation>
</comment>
<sequence>MLSQMWYVWLREWQYILRNRRLLLILIGVPLLYCILFGILYSKHVVNNINLGVLDMDNTSLSRAVITAFCDSDRFKYTTKLDNQKHMEVAMERGEIMAAIVIPPDFTRNIKRGTGSQVMVVVNGANMIIGNAVTTAASEIIQTLSAGTLLKRLEGSGLSSQAASKLIQPIVFRLRVWYNPTFNYTNFLLLGLMATVIQQVALLYMAVAMVREKEQGAWREITERYRSAFAVTVGKIMPYFLINLGTLNLLFAGGIYLFQVPFKGNYVNLLLLTLAFLACILSLGILLSTICRNELEATQVAMLVAVPSFLFSGYTWPLAAMPPLAKALARLLPLTYYADNVRKIFLMDVSLNTILPDLVVLASMAAILFLLATVVVKLRYFTPASHPESTELPHKAL</sequence>
<gene>
    <name evidence="10" type="ORF">SAMN00808754_0226</name>
</gene>
<dbReference type="GO" id="GO:0140359">
    <property type="term" value="F:ABC-type transporter activity"/>
    <property type="evidence" value="ECO:0007669"/>
    <property type="project" value="InterPro"/>
</dbReference>
<feature type="transmembrane region" description="Helical" evidence="8">
    <location>
        <begin position="300"/>
        <end position="319"/>
    </location>
</feature>
<feature type="domain" description="ABC transmembrane type-2" evidence="9">
    <location>
        <begin position="134"/>
        <end position="379"/>
    </location>
</feature>
<feature type="transmembrane region" description="Helical" evidence="8">
    <location>
        <begin position="187"/>
        <end position="207"/>
    </location>
</feature>
<dbReference type="Pfam" id="PF12698">
    <property type="entry name" value="ABC2_membrane_3"/>
    <property type="match status" value="1"/>
</dbReference>
<dbReference type="Proteomes" id="UP000192569">
    <property type="component" value="Chromosome I"/>
</dbReference>
<evidence type="ECO:0000256" key="7">
    <source>
        <dbReference type="ARBA" id="ARBA00023136"/>
    </source>
</evidence>
<keyword evidence="4" id="KW-1003">Cell membrane</keyword>
<keyword evidence="7 8" id="KW-0472">Membrane</keyword>
<evidence type="ECO:0000256" key="2">
    <source>
        <dbReference type="ARBA" id="ARBA00007783"/>
    </source>
</evidence>
<dbReference type="GO" id="GO:0005886">
    <property type="term" value="C:plasma membrane"/>
    <property type="evidence" value="ECO:0007669"/>
    <property type="project" value="UniProtKB-SubCell"/>
</dbReference>
<evidence type="ECO:0000256" key="3">
    <source>
        <dbReference type="ARBA" id="ARBA00022448"/>
    </source>
</evidence>
<dbReference type="AlphaFoldDB" id="A0A1W1V9B1"/>
<dbReference type="PANTHER" id="PTHR30294">
    <property type="entry name" value="MEMBRANE COMPONENT OF ABC TRANSPORTER YHHJ-RELATED"/>
    <property type="match status" value="1"/>
</dbReference>
<feature type="transmembrane region" description="Helical" evidence="8">
    <location>
        <begin position="354"/>
        <end position="376"/>
    </location>
</feature>
<dbReference type="InterPro" id="IPR013525">
    <property type="entry name" value="ABC2_TM"/>
</dbReference>
<dbReference type="InterPro" id="IPR051449">
    <property type="entry name" value="ABC-2_transporter_component"/>
</dbReference>
<dbReference type="STRING" id="698762.SAMN00808754_0226"/>
<dbReference type="EMBL" id="LT838272">
    <property type="protein sequence ID" value="SMB89908.1"/>
    <property type="molecule type" value="Genomic_DNA"/>
</dbReference>
<evidence type="ECO:0000256" key="4">
    <source>
        <dbReference type="ARBA" id="ARBA00022475"/>
    </source>
</evidence>
<keyword evidence="11" id="KW-1185">Reference proteome</keyword>